<dbReference type="RefSeq" id="WP_311652810.1">
    <property type="nucleotide sequence ID" value="NZ_JAVRIB010000007.1"/>
</dbReference>
<organism evidence="2 3">
    <name type="scientific">Spectribacter hydrogenoxidans</name>
    <dbReference type="NCBI Taxonomy" id="3075608"/>
    <lineage>
        <taxon>Bacteria</taxon>
        <taxon>Pseudomonadati</taxon>
        <taxon>Pseudomonadota</taxon>
        <taxon>Gammaproteobacteria</taxon>
        <taxon>Salinisphaerales</taxon>
        <taxon>Salinisphaeraceae</taxon>
        <taxon>Spectribacter</taxon>
    </lineage>
</organism>
<accession>A0ABU3C0C1</accession>
<protein>
    <submittedName>
        <fullName evidence="2">Tetratricopeptide repeat protein</fullName>
    </submittedName>
</protein>
<keyword evidence="1" id="KW-0732">Signal</keyword>
<sequence length="551" mass="60825">MTVWHSAAFGFCLACAAAPVGAAEALRAAPANELHGAHAQYLQQTGASHEVLIHYQETREAQGLARARSLLAAGLLDRVEQILQTLSDQPPATERTRLWFELARARHQRGAPERALAALDRVVLMIPDDIAGRLGGLRGQLQLAAGQPAEAAATLRRWIEDHDNDLTARYNLGVALVRAGRNQEGAGELNEIGRMDAETASARALRDKANLVLAFGFLELGQGATARGLFKRIRLDGPFSDKALLGLGWSELAPDGEPQDLVLMRRIRCLEDPARLLPDSLPVLRRMPRESCGRPRMFRDSDEFQWEDGGDTAEERYRRALRPWLELAERNADDVAVQEALMATGHAFQQLAANQRAETAYAEALDQLLPRRQATQDLLDRLSTSATIAEPRQSADTDPEARLLQALDIQAAALPVPLADILARPGVQTTIADINDLSMNFDRLDHWQQRVAELEQPVQREVFREVLASDTLPPRLAQRRDRLRAAAQRIQATRSQLIATLKQHADFLRGQTHRILSRRKAFLDAYLAQIRRGRATLFDTAAAGASEGGAP</sequence>
<evidence type="ECO:0000313" key="3">
    <source>
        <dbReference type="Proteomes" id="UP001251857"/>
    </source>
</evidence>
<gene>
    <name evidence="2" type="ORF">RM532_08365</name>
</gene>
<evidence type="ECO:0000256" key="1">
    <source>
        <dbReference type="SAM" id="SignalP"/>
    </source>
</evidence>
<feature type="signal peptide" evidence="1">
    <location>
        <begin position="1"/>
        <end position="22"/>
    </location>
</feature>
<name>A0ABU3C0C1_9GAMM</name>
<dbReference type="Gene3D" id="1.25.40.10">
    <property type="entry name" value="Tetratricopeptide repeat domain"/>
    <property type="match status" value="1"/>
</dbReference>
<comment type="caution">
    <text evidence="2">The sequence shown here is derived from an EMBL/GenBank/DDBJ whole genome shotgun (WGS) entry which is preliminary data.</text>
</comment>
<feature type="chain" id="PRO_5045646619" evidence="1">
    <location>
        <begin position="23"/>
        <end position="551"/>
    </location>
</feature>
<keyword evidence="3" id="KW-1185">Reference proteome</keyword>
<dbReference type="SUPFAM" id="SSF48452">
    <property type="entry name" value="TPR-like"/>
    <property type="match status" value="1"/>
</dbReference>
<dbReference type="EMBL" id="JAVRIB010000007">
    <property type="protein sequence ID" value="MDT0634973.1"/>
    <property type="molecule type" value="Genomic_DNA"/>
</dbReference>
<dbReference type="Proteomes" id="UP001251857">
    <property type="component" value="Unassembled WGS sequence"/>
</dbReference>
<proteinExistence type="predicted"/>
<dbReference type="InterPro" id="IPR011990">
    <property type="entry name" value="TPR-like_helical_dom_sf"/>
</dbReference>
<evidence type="ECO:0000313" key="2">
    <source>
        <dbReference type="EMBL" id="MDT0634973.1"/>
    </source>
</evidence>
<reference evidence="2 3" key="1">
    <citation type="submission" date="2023-09" db="EMBL/GenBank/DDBJ databases">
        <authorList>
            <person name="Rey-Velasco X."/>
        </authorList>
    </citation>
    <scope>NUCLEOTIDE SEQUENCE [LARGE SCALE GENOMIC DNA]</scope>
    <source>
        <strain evidence="2 3">W335</strain>
    </source>
</reference>